<gene>
    <name evidence="3" type="ORF">A7L45_02585</name>
</gene>
<keyword evidence="1" id="KW-1133">Transmembrane helix</keyword>
<dbReference type="OrthoDB" id="9809781at2"/>
<dbReference type="KEGG" id="ceu:A7L45_02585"/>
<keyword evidence="1" id="KW-0812">Transmembrane</keyword>
<dbReference type="AlphaFoldDB" id="A0A1J0GCH3"/>
<dbReference type="PANTHER" id="PTHR40446:SF2">
    <property type="entry name" value="N-ACETYLGLUCOSAMINE-1-PHOSPHODIESTER ALPHA-N-ACETYLGLUCOSAMINIDASE"/>
    <property type="match status" value="1"/>
</dbReference>
<sequence length="339" mass="36919">MKTINKKEKGKMSKSRLVLLFIIFQIVFTIITGPFMIYYGPFKNVRSTVVGSAMTTYTLQWLVTSFLSDDKINKIMRQQKVDIIIQDNSHGIGTGVKVKNKNDKSVTRYEIVGTKFKGYLLVINDPTRVKVGYSSMIGKEGELTSDIARSNNAIAAINGGGFTDKSAGSLWTGTGANPAGVIMSGGKIIYNGINNDNEKIEIIALTKLGKLLVGTYTIKEMMKFGVSEAVSFGPAMIVNGFKTINHGNGGWGIAPRTCIAQRKDGAILFLVIDGRQIRSLGATLREAQDVLYDHGAYNAANLDGGSSSTLFYDDEVINNPCDSLGERSVPSIIYVENRK</sequence>
<proteinExistence type="predicted"/>
<evidence type="ECO:0000313" key="3">
    <source>
        <dbReference type="EMBL" id="APC39031.1"/>
    </source>
</evidence>
<dbReference type="Proteomes" id="UP000182569">
    <property type="component" value="Chromosome"/>
</dbReference>
<evidence type="ECO:0000259" key="2">
    <source>
        <dbReference type="Pfam" id="PF09992"/>
    </source>
</evidence>
<name>A0A1J0GCH3_9CLOT</name>
<dbReference type="InterPro" id="IPR018711">
    <property type="entry name" value="NAGPA"/>
</dbReference>
<dbReference type="STRING" id="1552.A7L45_02585"/>
<evidence type="ECO:0000313" key="4">
    <source>
        <dbReference type="Proteomes" id="UP000182569"/>
    </source>
</evidence>
<keyword evidence="4" id="KW-1185">Reference proteome</keyword>
<accession>A0A1J0GCH3</accession>
<dbReference type="Pfam" id="PF09992">
    <property type="entry name" value="NAGPA"/>
    <property type="match status" value="1"/>
</dbReference>
<reference evidence="4" key="1">
    <citation type="journal article" date="2016" name="Front. Microbiol.">
        <title>Complete Genome Sequence of Clostridium estertheticum DSM 8809, a Microbe Identified in Spoiled Vacuum Packed Beef.</title>
        <authorList>
            <person name="Yu Z."/>
            <person name="Gunn L."/>
            <person name="Brennan E."/>
            <person name="Reid R."/>
            <person name="Wall P.G."/>
            <person name="Gaora O.P."/>
            <person name="Hurley D."/>
            <person name="Bolton D."/>
            <person name="Fanning S."/>
        </authorList>
    </citation>
    <scope>NUCLEOTIDE SEQUENCE [LARGE SCALE GENOMIC DNA]</scope>
    <source>
        <strain evidence="4">DSM 8809</strain>
    </source>
</reference>
<dbReference type="RefSeq" id="WP_071611328.1">
    <property type="nucleotide sequence ID" value="NZ_CP015756.1"/>
</dbReference>
<organism evidence="3 4">
    <name type="scientific">Clostridium estertheticum subsp. estertheticum</name>
    <dbReference type="NCBI Taxonomy" id="1552"/>
    <lineage>
        <taxon>Bacteria</taxon>
        <taxon>Bacillati</taxon>
        <taxon>Bacillota</taxon>
        <taxon>Clostridia</taxon>
        <taxon>Eubacteriales</taxon>
        <taxon>Clostridiaceae</taxon>
        <taxon>Clostridium</taxon>
    </lineage>
</organism>
<evidence type="ECO:0000256" key="1">
    <source>
        <dbReference type="SAM" id="Phobius"/>
    </source>
</evidence>
<dbReference type="EMBL" id="CP015756">
    <property type="protein sequence ID" value="APC39031.1"/>
    <property type="molecule type" value="Genomic_DNA"/>
</dbReference>
<feature type="transmembrane region" description="Helical" evidence="1">
    <location>
        <begin position="17"/>
        <end position="39"/>
    </location>
</feature>
<dbReference type="PANTHER" id="PTHR40446">
    <property type="entry name" value="N-ACETYLGLUCOSAMINE-1-PHOSPHODIESTER ALPHA-N-ACETYLGLUCOSAMINIDASE"/>
    <property type="match status" value="1"/>
</dbReference>
<keyword evidence="1" id="KW-0472">Membrane</keyword>
<protein>
    <submittedName>
        <fullName evidence="3">Exopolysaccharide biosynthesis protein</fullName>
    </submittedName>
</protein>
<feature type="domain" description="Phosphodiester glycosidase" evidence="2">
    <location>
        <begin position="151"/>
        <end position="335"/>
    </location>
</feature>